<keyword evidence="2" id="KW-1185">Reference proteome</keyword>
<comment type="caution">
    <text evidence="1">The sequence shown here is derived from an EMBL/GenBank/DDBJ whole genome shotgun (WGS) entry which is preliminary data.</text>
</comment>
<evidence type="ECO:0000313" key="1">
    <source>
        <dbReference type="EMBL" id="KAK7851278.1"/>
    </source>
</evidence>
<dbReference type="Proteomes" id="UP000237347">
    <property type="component" value="Unassembled WGS sequence"/>
</dbReference>
<accession>A0AAW0LLE9</accession>
<proteinExistence type="predicted"/>
<name>A0AAW0LLE9_QUESU</name>
<reference evidence="1 2" key="1">
    <citation type="journal article" date="2018" name="Sci. Data">
        <title>The draft genome sequence of cork oak.</title>
        <authorList>
            <person name="Ramos A.M."/>
            <person name="Usie A."/>
            <person name="Barbosa P."/>
            <person name="Barros P.M."/>
            <person name="Capote T."/>
            <person name="Chaves I."/>
            <person name="Simoes F."/>
            <person name="Abreu I."/>
            <person name="Carrasquinho I."/>
            <person name="Faro C."/>
            <person name="Guimaraes J.B."/>
            <person name="Mendonca D."/>
            <person name="Nobrega F."/>
            <person name="Rodrigues L."/>
            <person name="Saibo N.J.M."/>
            <person name="Varela M.C."/>
            <person name="Egas C."/>
            <person name="Matos J."/>
            <person name="Miguel C.M."/>
            <person name="Oliveira M.M."/>
            <person name="Ricardo C.P."/>
            <person name="Goncalves S."/>
        </authorList>
    </citation>
    <scope>NUCLEOTIDE SEQUENCE [LARGE SCALE GENOMIC DNA]</scope>
    <source>
        <strain evidence="2">cv. HL8</strain>
    </source>
</reference>
<organism evidence="1 2">
    <name type="scientific">Quercus suber</name>
    <name type="common">Cork oak</name>
    <dbReference type="NCBI Taxonomy" id="58331"/>
    <lineage>
        <taxon>Eukaryota</taxon>
        <taxon>Viridiplantae</taxon>
        <taxon>Streptophyta</taxon>
        <taxon>Embryophyta</taxon>
        <taxon>Tracheophyta</taxon>
        <taxon>Spermatophyta</taxon>
        <taxon>Magnoliopsida</taxon>
        <taxon>eudicotyledons</taxon>
        <taxon>Gunneridae</taxon>
        <taxon>Pentapetalae</taxon>
        <taxon>rosids</taxon>
        <taxon>fabids</taxon>
        <taxon>Fagales</taxon>
        <taxon>Fagaceae</taxon>
        <taxon>Quercus</taxon>
    </lineage>
</organism>
<sequence length="76" mass="8533">MLQKNLKAPIEGGEISIPLQRFIDDDFLFPKRKFCKRRLIDLTGLDDTHQLDDGRGGRTMVLFGSGHVGGSVFKTK</sequence>
<evidence type="ECO:0000313" key="2">
    <source>
        <dbReference type="Proteomes" id="UP000237347"/>
    </source>
</evidence>
<protein>
    <submittedName>
        <fullName evidence="1">Uncharacterized protein</fullName>
    </submittedName>
</protein>
<dbReference type="EMBL" id="PKMF04000089">
    <property type="protein sequence ID" value="KAK7851278.1"/>
    <property type="molecule type" value="Genomic_DNA"/>
</dbReference>
<gene>
    <name evidence="1" type="ORF">CFP56_042567</name>
</gene>
<dbReference type="AlphaFoldDB" id="A0AAW0LLE9"/>